<evidence type="ECO:0000313" key="2">
    <source>
        <dbReference type="EMBL" id="MCM1990993.1"/>
    </source>
</evidence>
<dbReference type="Pfam" id="PF14080">
    <property type="entry name" value="DUF4261"/>
    <property type="match status" value="1"/>
</dbReference>
<accession>A0A9J6P4H0</accession>
<evidence type="ECO:0000259" key="1">
    <source>
        <dbReference type="Pfam" id="PF14080"/>
    </source>
</evidence>
<name>A0A9J6P4H0_9CLOT</name>
<feature type="domain" description="DUF4261" evidence="1">
    <location>
        <begin position="154"/>
        <end position="236"/>
    </location>
</feature>
<dbReference type="InterPro" id="IPR025357">
    <property type="entry name" value="DUF4261"/>
</dbReference>
<proteinExistence type="predicted"/>
<dbReference type="RefSeq" id="WP_250860103.1">
    <property type="nucleotide sequence ID" value="NZ_JAGSOJ010000003.1"/>
</dbReference>
<dbReference type="Proteomes" id="UP001056429">
    <property type="component" value="Unassembled WGS sequence"/>
</dbReference>
<sequence>MLESKIIFGIPGFWKDRTDIVKTIAEKSGGYLFLGGILSRTDTKDFFDVEIYGHDKQLKEAFSYAGSFSSEQLGAIEKHSCTLYVIGKGGSIEDANKMLDVGLALLNAGGIAVKVESSGVAHTVENWTSAAQAKEIHNTFRSFVTFVGEEEFYYSCGMHCLGYPDVVVLKDDYNPSEVVKLMETFLLYNLYEKPVLKSGETFSIDINSPYYILNHKPCTYFEEEHPFYNPYGVWELKKK</sequence>
<comment type="caution">
    <text evidence="2">The sequence shown here is derived from an EMBL/GenBank/DDBJ whole genome shotgun (WGS) entry which is preliminary data.</text>
</comment>
<protein>
    <submittedName>
        <fullName evidence="2">DUF4261 domain-containing protein</fullName>
    </submittedName>
</protein>
<dbReference type="EMBL" id="JAGSOJ010000003">
    <property type="protein sequence ID" value="MCM1990993.1"/>
    <property type="molecule type" value="Genomic_DNA"/>
</dbReference>
<reference evidence="2" key="1">
    <citation type="journal article" date="2021" name="mSystems">
        <title>Bacteria and Archaea Synergistically Convert Glycine Betaine to Biogenic Methane in the Formosa Cold Seep of the South China Sea.</title>
        <authorList>
            <person name="Li L."/>
            <person name="Zhang W."/>
            <person name="Zhang S."/>
            <person name="Song L."/>
            <person name="Sun Q."/>
            <person name="Zhang H."/>
            <person name="Xiang H."/>
            <person name="Dong X."/>
        </authorList>
    </citation>
    <scope>NUCLEOTIDE SEQUENCE</scope>
    <source>
        <strain evidence="2">ZWT</strain>
    </source>
</reference>
<dbReference type="AlphaFoldDB" id="A0A9J6P4H0"/>
<evidence type="ECO:0000313" key="3">
    <source>
        <dbReference type="Proteomes" id="UP001056429"/>
    </source>
</evidence>
<keyword evidence="3" id="KW-1185">Reference proteome</keyword>
<reference evidence="2" key="2">
    <citation type="submission" date="2021-04" db="EMBL/GenBank/DDBJ databases">
        <authorList>
            <person name="Dong X."/>
        </authorList>
    </citation>
    <scope>NUCLEOTIDE SEQUENCE</scope>
    <source>
        <strain evidence="2">ZWT</strain>
    </source>
</reference>
<gene>
    <name evidence="2" type="ORF">KDK92_14775</name>
</gene>
<organism evidence="2 3">
    <name type="scientific">Oceanirhabdus seepicola</name>
    <dbReference type="NCBI Taxonomy" id="2828781"/>
    <lineage>
        <taxon>Bacteria</taxon>
        <taxon>Bacillati</taxon>
        <taxon>Bacillota</taxon>
        <taxon>Clostridia</taxon>
        <taxon>Eubacteriales</taxon>
        <taxon>Clostridiaceae</taxon>
        <taxon>Oceanirhabdus</taxon>
    </lineage>
</organism>